<sequence>MKHVLRQARLSHGALAENERHGFAARHALCIYRSNAVYSFIPKNACTTLRYSLALDNGAIAGPEDFGWIHHNNWTFSASLRDLVTAHSSFVLLRCPFARLASFYLDKIVGQLPPAPRLLPLLPHVASLRHLSFRQFALAMLDPAIRGHNNHWCPQSDFLVYETYSAYFCLERFAEASEGIERMTGLKVQDARALGRHDLSRFTRDGSARYCDVPAQEIAALKARNLVPATEALYDDEIVAAVCQAYAEDLALYRDCFGSGTLTFP</sequence>
<gene>
    <name evidence="1" type="ORF">SAMN05421774_11134</name>
</gene>
<protein>
    <submittedName>
        <fullName evidence="1">Sulfotransferase family protein</fullName>
    </submittedName>
</protein>
<evidence type="ECO:0000313" key="1">
    <source>
        <dbReference type="EMBL" id="SIT22182.1"/>
    </source>
</evidence>
<keyword evidence="1" id="KW-0808">Transferase</keyword>
<dbReference type="InterPro" id="IPR005331">
    <property type="entry name" value="Sulfotransferase"/>
</dbReference>
<proteinExistence type="predicted"/>
<accession>A0A1N7QH42</accession>
<keyword evidence="2" id="KW-1185">Reference proteome</keyword>
<dbReference type="GO" id="GO:0008146">
    <property type="term" value="F:sulfotransferase activity"/>
    <property type="evidence" value="ECO:0007669"/>
    <property type="project" value="InterPro"/>
</dbReference>
<name>A0A1N7QH42_9RHOB</name>
<dbReference type="OrthoDB" id="288532at2"/>
<dbReference type="STRING" id="1086013.SAMN05421774_11134"/>
<dbReference type="AlphaFoldDB" id="A0A1N7QH42"/>
<dbReference type="Proteomes" id="UP000186141">
    <property type="component" value="Unassembled WGS sequence"/>
</dbReference>
<organism evidence="1 2">
    <name type="scientific">Gemmobacter megaterium</name>
    <dbReference type="NCBI Taxonomy" id="1086013"/>
    <lineage>
        <taxon>Bacteria</taxon>
        <taxon>Pseudomonadati</taxon>
        <taxon>Pseudomonadota</taxon>
        <taxon>Alphaproteobacteria</taxon>
        <taxon>Rhodobacterales</taxon>
        <taxon>Paracoccaceae</taxon>
        <taxon>Gemmobacter</taxon>
    </lineage>
</organism>
<reference evidence="1 2" key="1">
    <citation type="submission" date="2017-01" db="EMBL/GenBank/DDBJ databases">
        <authorList>
            <person name="Mah S.A."/>
            <person name="Swanson W.J."/>
            <person name="Moy G.W."/>
            <person name="Vacquier V.D."/>
        </authorList>
    </citation>
    <scope>NUCLEOTIDE SEQUENCE [LARGE SCALE GENOMIC DNA]</scope>
    <source>
        <strain evidence="1 2">DSM 26375</strain>
    </source>
</reference>
<dbReference type="RefSeq" id="WP_076533934.1">
    <property type="nucleotide sequence ID" value="NZ_BMEH01000011.1"/>
</dbReference>
<evidence type="ECO:0000313" key="2">
    <source>
        <dbReference type="Proteomes" id="UP000186141"/>
    </source>
</evidence>
<dbReference type="GO" id="GO:0016020">
    <property type="term" value="C:membrane"/>
    <property type="evidence" value="ECO:0007669"/>
    <property type="project" value="InterPro"/>
</dbReference>
<dbReference type="Pfam" id="PF03567">
    <property type="entry name" value="Sulfotransfer_2"/>
    <property type="match status" value="1"/>
</dbReference>
<dbReference type="EMBL" id="FTOT01000011">
    <property type="protein sequence ID" value="SIT22182.1"/>
    <property type="molecule type" value="Genomic_DNA"/>
</dbReference>